<proteinExistence type="inferred from homology"/>
<comment type="caution">
    <text evidence="7">The sequence shown here is derived from an EMBL/GenBank/DDBJ whole genome shotgun (WGS) entry which is preliminary data.</text>
</comment>
<accession>A0A2T0XE43</accession>
<evidence type="ECO:0000256" key="3">
    <source>
        <dbReference type="ARBA" id="ARBA00022475"/>
    </source>
</evidence>
<gene>
    <name evidence="7" type="ORF">BCM14_2335</name>
</gene>
<dbReference type="PANTHER" id="PTHR43776:SF7">
    <property type="entry name" value="D,D-DIPEPTIDE TRANSPORT ATP-BINDING PROTEIN DDPF-RELATED"/>
    <property type="match status" value="1"/>
</dbReference>
<dbReference type="SUPFAM" id="SSF52540">
    <property type="entry name" value="P-loop containing nucleoside triphosphate hydrolases"/>
    <property type="match status" value="1"/>
</dbReference>
<dbReference type="GO" id="GO:0016887">
    <property type="term" value="F:ATP hydrolysis activity"/>
    <property type="evidence" value="ECO:0007669"/>
    <property type="project" value="InterPro"/>
</dbReference>
<comment type="similarity">
    <text evidence="1">Belongs to the ABC transporter superfamily.</text>
</comment>
<feature type="domain" description="ABC transporter" evidence="6">
    <location>
        <begin position="8"/>
        <end position="259"/>
    </location>
</feature>
<protein>
    <submittedName>
        <fullName evidence="7">Oligopeptide transport system ATP-binding protein</fullName>
    </submittedName>
</protein>
<keyword evidence="4" id="KW-0547">Nucleotide-binding</keyword>
<dbReference type="InterPro" id="IPR017871">
    <property type="entry name" value="ABC_transporter-like_CS"/>
</dbReference>
<dbReference type="Gene3D" id="3.40.50.300">
    <property type="entry name" value="P-loop containing nucleotide triphosphate hydrolases"/>
    <property type="match status" value="1"/>
</dbReference>
<evidence type="ECO:0000256" key="1">
    <source>
        <dbReference type="ARBA" id="ARBA00005417"/>
    </source>
</evidence>
<name>A0A2T0XE43_9BURK</name>
<evidence type="ECO:0000313" key="8">
    <source>
        <dbReference type="Proteomes" id="UP000238308"/>
    </source>
</evidence>
<keyword evidence="8" id="KW-1185">Reference proteome</keyword>
<keyword evidence="3" id="KW-1003">Cell membrane</keyword>
<dbReference type="OrthoDB" id="9802772at2"/>
<reference evidence="7 8" key="1">
    <citation type="submission" date="2018-03" db="EMBL/GenBank/DDBJ databases">
        <title>Genomic Encyclopedia of Type Strains, Phase III (KMG-III): the genomes of soil and plant-associated and newly described type strains.</title>
        <authorList>
            <person name="Whitman W."/>
        </authorList>
    </citation>
    <scope>NUCLEOTIDE SEQUENCE [LARGE SCALE GENOMIC DNA]</scope>
    <source>
        <strain evidence="7 8">MWH-P2sevCIIIb</strain>
    </source>
</reference>
<dbReference type="Pfam" id="PF00005">
    <property type="entry name" value="ABC_tran"/>
    <property type="match status" value="1"/>
</dbReference>
<evidence type="ECO:0000256" key="4">
    <source>
        <dbReference type="ARBA" id="ARBA00022741"/>
    </source>
</evidence>
<dbReference type="AlphaFoldDB" id="A0A2T0XE43"/>
<dbReference type="PROSITE" id="PS50893">
    <property type="entry name" value="ABC_TRANSPORTER_2"/>
    <property type="match status" value="1"/>
</dbReference>
<dbReference type="InterPro" id="IPR003593">
    <property type="entry name" value="AAA+_ATPase"/>
</dbReference>
<keyword evidence="3" id="KW-0472">Membrane</keyword>
<dbReference type="GO" id="GO:0005524">
    <property type="term" value="F:ATP binding"/>
    <property type="evidence" value="ECO:0007669"/>
    <property type="project" value="UniProtKB-KW"/>
</dbReference>
<evidence type="ECO:0000259" key="6">
    <source>
        <dbReference type="PROSITE" id="PS50893"/>
    </source>
</evidence>
<dbReference type="GO" id="GO:0055085">
    <property type="term" value="P:transmembrane transport"/>
    <property type="evidence" value="ECO:0007669"/>
    <property type="project" value="UniProtKB-ARBA"/>
</dbReference>
<dbReference type="CDD" id="cd03257">
    <property type="entry name" value="ABC_NikE_OppD_transporters"/>
    <property type="match status" value="1"/>
</dbReference>
<keyword evidence="5 7" id="KW-0067">ATP-binding</keyword>
<dbReference type="InterPro" id="IPR003439">
    <property type="entry name" value="ABC_transporter-like_ATP-bd"/>
</dbReference>
<evidence type="ECO:0000256" key="2">
    <source>
        <dbReference type="ARBA" id="ARBA00022448"/>
    </source>
</evidence>
<keyword evidence="2" id="KW-0813">Transport</keyword>
<dbReference type="EMBL" id="PVTV01000015">
    <property type="protein sequence ID" value="PRY97195.1"/>
    <property type="molecule type" value="Genomic_DNA"/>
</dbReference>
<sequence length="326" mass="36164">MTQPVPLLEVKNLVKQFPVKRDFFGRVTETLHAVDGISFDIAAGETLGMVGESGCGKSTTGRCVLRLIEPTAGEVRFNGQDVTRMDAKSLQAARRDMQIIFQDPFASLNPRMSVREIIGEPLIIHGLTKTAQEYEDRIVHLLETVGLNAGHLRRFPHEFSGGQRQRVGIARALAVSPKIIVCDEPVSALDVSIQAQVINLLSDLQRDLGLTYLFIAHDLSVVEHISDRVAVMYLGRVVEIAPSRELYLNPKHPYTEALLSAVPIPEPTLKRKRIVLKGDIPNPVNRPSGCHFHTRCPRAEDRCKQESPVLRDLGDGHWAACHLNDA</sequence>
<organism evidence="7 8">
    <name type="scientific">Jezberella montanilacus</name>
    <dbReference type="NCBI Taxonomy" id="323426"/>
    <lineage>
        <taxon>Bacteria</taxon>
        <taxon>Pseudomonadati</taxon>
        <taxon>Pseudomonadota</taxon>
        <taxon>Betaproteobacteria</taxon>
        <taxon>Burkholderiales</taxon>
        <taxon>Alcaligenaceae</taxon>
        <taxon>Jezberella</taxon>
    </lineage>
</organism>
<dbReference type="GO" id="GO:0015833">
    <property type="term" value="P:peptide transport"/>
    <property type="evidence" value="ECO:0007669"/>
    <property type="project" value="InterPro"/>
</dbReference>
<dbReference type="RefSeq" id="WP_106228164.1">
    <property type="nucleotide sequence ID" value="NZ_PVTV01000015.1"/>
</dbReference>
<dbReference type="NCBIfam" id="NF008453">
    <property type="entry name" value="PRK11308.1"/>
    <property type="match status" value="1"/>
</dbReference>
<dbReference type="FunFam" id="3.40.50.300:FF:000016">
    <property type="entry name" value="Oligopeptide ABC transporter ATP-binding component"/>
    <property type="match status" value="1"/>
</dbReference>
<dbReference type="Proteomes" id="UP000238308">
    <property type="component" value="Unassembled WGS sequence"/>
</dbReference>
<dbReference type="InterPro" id="IPR013563">
    <property type="entry name" value="Oligopep_ABC_C"/>
</dbReference>
<evidence type="ECO:0000256" key="5">
    <source>
        <dbReference type="ARBA" id="ARBA00022840"/>
    </source>
</evidence>
<dbReference type="SMART" id="SM00382">
    <property type="entry name" value="AAA"/>
    <property type="match status" value="1"/>
</dbReference>
<dbReference type="InterPro" id="IPR027417">
    <property type="entry name" value="P-loop_NTPase"/>
</dbReference>
<dbReference type="Pfam" id="PF08352">
    <property type="entry name" value="oligo_HPY"/>
    <property type="match status" value="1"/>
</dbReference>
<dbReference type="PANTHER" id="PTHR43776">
    <property type="entry name" value="TRANSPORT ATP-BINDING PROTEIN"/>
    <property type="match status" value="1"/>
</dbReference>
<dbReference type="InterPro" id="IPR050319">
    <property type="entry name" value="ABC_transp_ATP-bind"/>
</dbReference>
<dbReference type="PROSITE" id="PS00211">
    <property type="entry name" value="ABC_TRANSPORTER_1"/>
    <property type="match status" value="1"/>
</dbReference>
<dbReference type="NCBIfam" id="TIGR01727">
    <property type="entry name" value="oligo_HPY"/>
    <property type="match status" value="1"/>
</dbReference>
<evidence type="ECO:0000313" key="7">
    <source>
        <dbReference type="EMBL" id="PRY97195.1"/>
    </source>
</evidence>